<evidence type="ECO:0000256" key="4">
    <source>
        <dbReference type="ARBA" id="ARBA00006873"/>
    </source>
</evidence>
<dbReference type="PANTHER" id="PTHR31517">
    <property type="match status" value="1"/>
</dbReference>
<dbReference type="PANTHER" id="PTHR31517:SF84">
    <property type="entry name" value="PEROXIDASE"/>
    <property type="match status" value="1"/>
</dbReference>
<feature type="binding site" evidence="20">
    <location>
        <position position="212"/>
    </location>
    <ligand>
        <name>Ca(2+)</name>
        <dbReference type="ChEBI" id="CHEBI:29108"/>
        <label>1</label>
    </ligand>
</feature>
<dbReference type="AlphaFoldDB" id="A0A452YV24"/>
<evidence type="ECO:0000256" key="14">
    <source>
        <dbReference type="ARBA" id="ARBA00023157"/>
    </source>
</evidence>
<dbReference type="GO" id="GO:0005576">
    <property type="term" value="C:extracellular region"/>
    <property type="evidence" value="ECO:0007669"/>
    <property type="project" value="UniProtKB-SubCell"/>
</dbReference>
<keyword evidence="12" id="KW-0560">Oxidoreductase</keyword>
<dbReference type="FunFam" id="1.10.520.10:FF:000006">
    <property type="entry name" value="Peroxidase"/>
    <property type="match status" value="1"/>
</dbReference>
<evidence type="ECO:0000256" key="1">
    <source>
        <dbReference type="ARBA" id="ARBA00000189"/>
    </source>
</evidence>
<feature type="domain" description="Plant heme peroxidase family profile" evidence="22">
    <location>
        <begin position="161"/>
        <end position="459"/>
    </location>
</feature>
<keyword evidence="24" id="KW-1185">Reference proteome</keyword>
<reference evidence="23" key="3">
    <citation type="journal article" date="2017" name="Nature">
        <title>Genome sequence of the progenitor of the wheat D genome Aegilops tauschii.</title>
        <authorList>
            <person name="Luo M.C."/>
            <person name="Gu Y.Q."/>
            <person name="Puiu D."/>
            <person name="Wang H."/>
            <person name="Twardziok S.O."/>
            <person name="Deal K.R."/>
            <person name="Huo N."/>
            <person name="Zhu T."/>
            <person name="Wang L."/>
            <person name="Wang Y."/>
            <person name="McGuire P.E."/>
            <person name="Liu S."/>
            <person name="Long H."/>
            <person name="Ramasamy R.K."/>
            <person name="Rodriguez J.C."/>
            <person name="Van S.L."/>
            <person name="Yuan L."/>
            <person name="Wang Z."/>
            <person name="Xia Z."/>
            <person name="Xiao L."/>
            <person name="Anderson O.D."/>
            <person name="Ouyang S."/>
            <person name="Liang Y."/>
            <person name="Zimin A.V."/>
            <person name="Pertea G."/>
            <person name="Qi P."/>
            <person name="Bennetzen J.L."/>
            <person name="Dai X."/>
            <person name="Dawson M.W."/>
            <person name="Muller H.G."/>
            <person name="Kugler K."/>
            <person name="Rivarola-Duarte L."/>
            <person name="Spannagl M."/>
            <person name="Mayer K.F.X."/>
            <person name="Lu F.H."/>
            <person name="Bevan M.W."/>
            <person name="Leroy P."/>
            <person name="Li P."/>
            <person name="You F.M."/>
            <person name="Sun Q."/>
            <person name="Liu Z."/>
            <person name="Lyons E."/>
            <person name="Wicker T."/>
            <person name="Salzberg S.L."/>
            <person name="Devos K.M."/>
            <person name="Dvorak J."/>
        </authorList>
    </citation>
    <scope>NUCLEOTIDE SEQUENCE [LARGE SCALE GENOMIC DNA]</scope>
    <source>
        <strain evidence="23">cv. AL8/78</strain>
    </source>
</reference>
<reference evidence="23" key="4">
    <citation type="submission" date="2019-03" db="UniProtKB">
        <authorList>
            <consortium name="EnsemblPlants"/>
        </authorList>
    </citation>
    <scope>IDENTIFICATION</scope>
</reference>
<dbReference type="CDD" id="cd00693">
    <property type="entry name" value="secretory_peroxidase"/>
    <property type="match status" value="1"/>
</dbReference>
<organism evidence="23 24">
    <name type="scientific">Aegilops tauschii subsp. strangulata</name>
    <name type="common">Goatgrass</name>
    <dbReference type="NCBI Taxonomy" id="200361"/>
    <lineage>
        <taxon>Eukaryota</taxon>
        <taxon>Viridiplantae</taxon>
        <taxon>Streptophyta</taxon>
        <taxon>Embryophyta</taxon>
        <taxon>Tracheophyta</taxon>
        <taxon>Spermatophyta</taxon>
        <taxon>Magnoliopsida</taxon>
        <taxon>Liliopsida</taxon>
        <taxon>Poales</taxon>
        <taxon>Poaceae</taxon>
        <taxon>BOP clade</taxon>
        <taxon>Pooideae</taxon>
        <taxon>Triticodae</taxon>
        <taxon>Triticeae</taxon>
        <taxon>Triticinae</taxon>
        <taxon>Aegilops</taxon>
    </lineage>
</organism>
<feature type="binding site" evidence="19">
    <location>
        <position position="296"/>
    </location>
    <ligand>
        <name>substrate</name>
    </ligand>
</feature>
<evidence type="ECO:0000256" key="19">
    <source>
        <dbReference type="PIRSR" id="PIRSR600823-2"/>
    </source>
</evidence>
<reference evidence="24" key="1">
    <citation type="journal article" date="2014" name="Science">
        <title>Ancient hybridizations among the ancestral genomes of bread wheat.</title>
        <authorList>
            <consortium name="International Wheat Genome Sequencing Consortium,"/>
            <person name="Marcussen T."/>
            <person name="Sandve S.R."/>
            <person name="Heier L."/>
            <person name="Spannagl M."/>
            <person name="Pfeifer M."/>
            <person name="Jakobsen K.S."/>
            <person name="Wulff B.B."/>
            <person name="Steuernagel B."/>
            <person name="Mayer K.F."/>
            <person name="Olsen O.A."/>
        </authorList>
    </citation>
    <scope>NUCLEOTIDE SEQUENCE [LARGE SCALE GENOMIC DNA]</scope>
    <source>
        <strain evidence="24">cv. AL8/78</strain>
    </source>
</reference>
<dbReference type="PRINTS" id="PR00461">
    <property type="entry name" value="PLPEROXIDASE"/>
</dbReference>
<feature type="binding site" evidence="20">
    <location>
        <position position="214"/>
    </location>
    <ligand>
        <name>Ca(2+)</name>
        <dbReference type="ChEBI" id="CHEBI:29108"/>
        <label>1</label>
    </ligand>
</feature>
<comment type="cofactor">
    <cofactor evidence="20">
        <name>heme b</name>
        <dbReference type="ChEBI" id="CHEBI:60344"/>
    </cofactor>
    <text evidence="20">Binds 1 heme b (iron(II)-protoporphyrin IX) group per subunit.</text>
</comment>
<feature type="disulfide bond" evidence="21">
    <location>
        <begin position="333"/>
        <end position="366"/>
    </location>
</feature>
<dbReference type="EnsemblPlants" id="AET1Gv20540800.3">
    <property type="protein sequence ID" value="AET1Gv20540800.3"/>
    <property type="gene ID" value="AET1Gv20540800"/>
</dbReference>
<evidence type="ECO:0000256" key="20">
    <source>
        <dbReference type="PIRSR" id="PIRSR600823-3"/>
    </source>
</evidence>
<evidence type="ECO:0000256" key="5">
    <source>
        <dbReference type="ARBA" id="ARBA00012313"/>
    </source>
</evidence>
<feature type="disulfide bond" evidence="21">
    <location>
        <begin position="255"/>
        <end position="455"/>
    </location>
</feature>
<dbReference type="PROSITE" id="PS00435">
    <property type="entry name" value="PEROXIDASE_1"/>
    <property type="match status" value="1"/>
</dbReference>
<dbReference type="GO" id="GO:0006979">
    <property type="term" value="P:response to oxidative stress"/>
    <property type="evidence" value="ECO:0007669"/>
    <property type="project" value="InterPro"/>
</dbReference>
<evidence type="ECO:0000256" key="7">
    <source>
        <dbReference type="ARBA" id="ARBA00022559"/>
    </source>
</evidence>
<comment type="function">
    <text evidence="2">Removal of H(2)O(2), oxidation of toxic reductants, biosynthesis and degradation of lignin, suberization, auxin catabolism, response to environmental stresses such as wounding, pathogen attack and oxidative stress. These functions might be dependent on each isozyme/isoform in each plant tissue.</text>
</comment>
<keyword evidence="9 20" id="KW-0479">Metal-binding</keyword>
<dbReference type="GO" id="GO:0042744">
    <property type="term" value="P:hydrogen peroxide catabolic process"/>
    <property type="evidence" value="ECO:0007669"/>
    <property type="project" value="UniProtKB-KW"/>
</dbReference>
<dbReference type="PROSITE" id="PS50873">
    <property type="entry name" value="PEROXIDASE_4"/>
    <property type="match status" value="1"/>
</dbReference>
<keyword evidence="8" id="KW-0349">Heme</keyword>
<keyword evidence="14 21" id="KW-1015">Disulfide bond</keyword>
<feature type="binding site" evidence="20">
    <location>
        <position position="223"/>
    </location>
    <ligand>
        <name>Ca(2+)</name>
        <dbReference type="ChEBI" id="CHEBI:29108"/>
        <label>1</label>
    </ligand>
</feature>
<feature type="disulfide bond" evidence="21">
    <location>
        <begin position="171"/>
        <end position="249"/>
    </location>
</feature>
<feature type="binding site" evidence="20">
    <location>
        <position position="205"/>
    </location>
    <ligand>
        <name>Ca(2+)</name>
        <dbReference type="ChEBI" id="CHEBI:29108"/>
        <label>1</label>
    </ligand>
</feature>
<dbReference type="FunFam" id="1.10.420.10:FF:000007">
    <property type="entry name" value="Peroxidase"/>
    <property type="match status" value="1"/>
</dbReference>
<evidence type="ECO:0000256" key="17">
    <source>
        <dbReference type="ARBA" id="ARBA00023324"/>
    </source>
</evidence>
<sequence length="459" mass="49634">VRVLSATTLLDRPPHDPTYIAAPPFCLRLREASKLAQPLSQPVSQPASQPASTVKWPPLPPLPPSLLSLLLLLHIARQQTRSSCSHSPSRRACTCAREAKHRRQEAHCAAGPTYLSTGEKQRERRSLDILYPMQPAGSASRLAVLVAVVALASSAACCRAQLASNYYAGKCGNASVEAVIQSAVQARLVWDKRMVAGLLHMLFHDCFVQGCDASLLLDGPNTEKTAPQNSGIFGYDFIDDIKSDLEAACPGVVSCADIIIAATRDAIALCGGPSYAVTLGRRDGMSSVSWMAGDLPSPHVDIPTAIGMFAKKGFNSFEMATLMGAHTVGVTHCSVIEDRLYNFNGTGKADPSMDPTYAWVLTTYACPKGQTFDNIVYLDDPSSILIFDRSYFNQIKSRRGVLPVDQALGIDPATSWMVEFFATTDFFPAMFAHSITKMAALEVKTGTAGEIRRNCRFTN</sequence>
<dbReference type="GO" id="GO:0020037">
    <property type="term" value="F:heme binding"/>
    <property type="evidence" value="ECO:0007669"/>
    <property type="project" value="InterPro"/>
</dbReference>
<evidence type="ECO:0000256" key="8">
    <source>
        <dbReference type="ARBA" id="ARBA00022617"/>
    </source>
</evidence>
<dbReference type="Gene3D" id="1.10.420.10">
    <property type="entry name" value="Peroxidase, domain 2"/>
    <property type="match status" value="1"/>
</dbReference>
<dbReference type="Proteomes" id="UP000015105">
    <property type="component" value="Chromosome 1D"/>
</dbReference>
<reference evidence="23" key="5">
    <citation type="journal article" date="2021" name="G3 (Bethesda)">
        <title>Aegilops tauschii genome assembly Aet v5.0 features greater sequence contiguity and improved annotation.</title>
        <authorList>
            <person name="Wang L."/>
            <person name="Zhu T."/>
            <person name="Rodriguez J.C."/>
            <person name="Deal K.R."/>
            <person name="Dubcovsky J."/>
            <person name="McGuire P.E."/>
            <person name="Lux T."/>
            <person name="Spannagl M."/>
            <person name="Mayer K.F.X."/>
            <person name="Baldrich P."/>
            <person name="Meyers B.C."/>
            <person name="Huo N."/>
            <person name="Gu Y.Q."/>
            <person name="Zhou H."/>
            <person name="Devos K.M."/>
            <person name="Bennetzen J.L."/>
            <person name="Unver T."/>
            <person name="Budak H."/>
            <person name="Gulick P.J."/>
            <person name="Galiba G."/>
            <person name="Kalapos B."/>
            <person name="Nelson D.R."/>
            <person name="Li P."/>
            <person name="You F.M."/>
            <person name="Luo M.C."/>
            <person name="Dvorak J."/>
        </authorList>
    </citation>
    <scope>NUCLEOTIDE SEQUENCE [LARGE SCALE GENOMIC DNA]</scope>
    <source>
        <strain evidence="23">cv. AL8/78</strain>
    </source>
</reference>
<dbReference type="GO" id="GO:0046872">
    <property type="term" value="F:metal ion binding"/>
    <property type="evidence" value="ECO:0007669"/>
    <property type="project" value="UniProtKB-KW"/>
</dbReference>
<keyword evidence="11 20" id="KW-0106">Calcium</keyword>
<evidence type="ECO:0000256" key="2">
    <source>
        <dbReference type="ARBA" id="ARBA00002322"/>
    </source>
</evidence>
<evidence type="ECO:0000256" key="10">
    <source>
        <dbReference type="ARBA" id="ARBA00022729"/>
    </source>
</evidence>
<comment type="similarity">
    <text evidence="4">Belongs to the peroxidase family. Ascorbate peroxidase subfamily.</text>
</comment>
<dbReference type="InterPro" id="IPR019793">
    <property type="entry name" value="Peroxidases_heam-ligand_BS"/>
</dbReference>
<protein>
    <recommendedName>
        <fullName evidence="5">peroxidase</fullName>
        <ecNumber evidence="5">1.11.1.7</ecNumber>
    </recommendedName>
</protein>
<evidence type="ECO:0000313" key="24">
    <source>
        <dbReference type="Proteomes" id="UP000015105"/>
    </source>
</evidence>
<evidence type="ECO:0000259" key="22">
    <source>
        <dbReference type="PROSITE" id="PS50873"/>
    </source>
</evidence>
<accession>A0A452YV24</accession>
<feature type="binding site" evidence="20">
    <location>
        <position position="388"/>
    </location>
    <ligand>
        <name>Ca(2+)</name>
        <dbReference type="ChEBI" id="CHEBI:29108"/>
        <label>2</label>
    </ligand>
</feature>
<evidence type="ECO:0000256" key="9">
    <source>
        <dbReference type="ARBA" id="ARBA00022723"/>
    </source>
</evidence>
<dbReference type="InterPro" id="IPR033905">
    <property type="entry name" value="Secretory_peroxidase"/>
</dbReference>
<dbReference type="Gene3D" id="1.10.520.10">
    <property type="match status" value="1"/>
</dbReference>
<feature type="binding site" evidence="20">
    <location>
        <position position="208"/>
    </location>
    <ligand>
        <name>Ca(2+)</name>
        <dbReference type="ChEBI" id="CHEBI:29108"/>
        <label>1</label>
    </ligand>
</feature>
<feature type="binding site" evidence="20">
    <location>
        <position position="380"/>
    </location>
    <ligand>
        <name>Ca(2+)</name>
        <dbReference type="ChEBI" id="CHEBI:29108"/>
        <label>2</label>
    </ligand>
</feature>
<evidence type="ECO:0000256" key="13">
    <source>
        <dbReference type="ARBA" id="ARBA00023004"/>
    </source>
</evidence>
<keyword evidence="13 20" id="KW-0408">Iron</keyword>
<keyword evidence="15" id="KW-0325">Glycoprotein</keyword>
<proteinExistence type="inferred from homology"/>
<evidence type="ECO:0000256" key="16">
    <source>
        <dbReference type="ARBA" id="ARBA00023283"/>
    </source>
</evidence>
<keyword evidence="16" id="KW-0873">Pyrrolidone carboxylic acid</keyword>
<evidence type="ECO:0000256" key="12">
    <source>
        <dbReference type="ARBA" id="ARBA00023002"/>
    </source>
</evidence>
<dbReference type="STRING" id="200361.A0A452YV24"/>
<dbReference type="InterPro" id="IPR010255">
    <property type="entry name" value="Haem_peroxidase_sf"/>
</dbReference>
<feature type="binding site" description="axial binding residue" evidence="20">
    <location>
        <position position="326"/>
    </location>
    <ligand>
        <name>heme b</name>
        <dbReference type="ChEBI" id="CHEBI:60344"/>
    </ligand>
    <ligandPart>
        <name>Fe</name>
        <dbReference type="ChEBI" id="CHEBI:18248"/>
    </ligandPart>
</feature>
<keyword evidence="10" id="KW-0732">Signal</keyword>
<dbReference type="InterPro" id="IPR002016">
    <property type="entry name" value="Haem_peroxidase"/>
</dbReference>
<comment type="subcellular location">
    <subcellularLocation>
        <location evidence="3">Secreted</location>
    </subcellularLocation>
</comment>
<dbReference type="InterPro" id="IPR000823">
    <property type="entry name" value="Peroxidase_pln"/>
</dbReference>
<name>A0A452YV24_AEGTS</name>
<evidence type="ECO:0000256" key="21">
    <source>
        <dbReference type="PIRSR" id="PIRSR600823-5"/>
    </source>
</evidence>
<dbReference type="PRINTS" id="PR00458">
    <property type="entry name" value="PEROXIDASE"/>
</dbReference>
<keyword evidence="7" id="KW-0575">Peroxidase</keyword>
<dbReference type="GO" id="GO:0140825">
    <property type="term" value="F:lactoperoxidase activity"/>
    <property type="evidence" value="ECO:0007669"/>
    <property type="project" value="UniProtKB-EC"/>
</dbReference>
<evidence type="ECO:0000256" key="18">
    <source>
        <dbReference type="PIRSR" id="PIRSR600823-1"/>
    </source>
</evidence>
<keyword evidence="17" id="KW-0376">Hydrogen peroxide</keyword>
<keyword evidence="6" id="KW-0964">Secreted</keyword>
<dbReference type="EC" id="1.11.1.7" evidence="5"/>
<evidence type="ECO:0000256" key="3">
    <source>
        <dbReference type="ARBA" id="ARBA00004613"/>
    </source>
</evidence>
<feature type="active site" description="Proton acceptor" evidence="18">
    <location>
        <position position="204"/>
    </location>
</feature>
<evidence type="ECO:0000256" key="6">
    <source>
        <dbReference type="ARBA" id="ARBA00022525"/>
    </source>
</evidence>
<comment type="catalytic activity">
    <reaction evidence="1">
        <text>2 a phenolic donor + H2O2 = 2 a phenolic radical donor + 2 H2O</text>
        <dbReference type="Rhea" id="RHEA:56136"/>
        <dbReference type="ChEBI" id="CHEBI:15377"/>
        <dbReference type="ChEBI" id="CHEBI:16240"/>
        <dbReference type="ChEBI" id="CHEBI:139520"/>
        <dbReference type="ChEBI" id="CHEBI:139521"/>
        <dbReference type="EC" id="1.11.1.7"/>
    </reaction>
</comment>
<comment type="cofactor">
    <cofactor evidence="20">
        <name>Ca(2+)</name>
        <dbReference type="ChEBI" id="CHEBI:29108"/>
    </cofactor>
    <text evidence="20">Binds 2 calcium ions per subunit.</text>
</comment>
<dbReference type="SUPFAM" id="SSF48113">
    <property type="entry name" value="Heme-dependent peroxidases"/>
    <property type="match status" value="1"/>
</dbReference>
<dbReference type="Pfam" id="PF00141">
    <property type="entry name" value="peroxidase"/>
    <property type="match status" value="1"/>
</dbReference>
<feature type="binding site" evidence="20">
    <location>
        <position position="210"/>
    </location>
    <ligand>
        <name>Ca(2+)</name>
        <dbReference type="ChEBI" id="CHEBI:29108"/>
        <label>1</label>
    </ligand>
</feature>
<dbReference type="Gramene" id="AET1Gv20540800.3">
    <property type="protein sequence ID" value="AET1Gv20540800.3"/>
    <property type="gene ID" value="AET1Gv20540800"/>
</dbReference>
<feature type="disulfide bond" evidence="21">
    <location>
        <begin position="206"/>
        <end position="211"/>
    </location>
</feature>
<evidence type="ECO:0000256" key="11">
    <source>
        <dbReference type="ARBA" id="ARBA00022837"/>
    </source>
</evidence>
<evidence type="ECO:0000256" key="15">
    <source>
        <dbReference type="ARBA" id="ARBA00023180"/>
    </source>
</evidence>
<feature type="binding site" evidence="20">
    <location>
        <position position="327"/>
    </location>
    <ligand>
        <name>Ca(2+)</name>
        <dbReference type="ChEBI" id="CHEBI:29108"/>
        <label>2</label>
    </ligand>
</feature>
<reference evidence="24" key="2">
    <citation type="journal article" date="2017" name="Nat. Plants">
        <title>The Aegilops tauschii genome reveals multiple impacts of transposons.</title>
        <authorList>
            <person name="Zhao G."/>
            <person name="Zou C."/>
            <person name="Li K."/>
            <person name="Wang K."/>
            <person name="Li T."/>
            <person name="Gao L."/>
            <person name="Zhang X."/>
            <person name="Wang H."/>
            <person name="Yang Z."/>
            <person name="Liu X."/>
            <person name="Jiang W."/>
            <person name="Mao L."/>
            <person name="Kong X."/>
            <person name="Jiao Y."/>
            <person name="Jia J."/>
        </authorList>
    </citation>
    <scope>NUCLEOTIDE SEQUENCE [LARGE SCALE GENOMIC DNA]</scope>
    <source>
        <strain evidence="24">cv. AL8/78</strain>
    </source>
</reference>
<evidence type="ECO:0000313" key="23">
    <source>
        <dbReference type="EnsemblPlants" id="AET1Gv20540800.3"/>
    </source>
</evidence>